<evidence type="ECO:0000256" key="2">
    <source>
        <dbReference type="ARBA" id="ARBA00023204"/>
    </source>
</evidence>
<keyword evidence="5" id="KW-1185">Reference proteome</keyword>
<dbReference type="RefSeq" id="WP_109693129.1">
    <property type="nucleotide sequence ID" value="NZ_QGDD01000002.1"/>
</dbReference>
<protein>
    <submittedName>
        <fullName evidence="4">3-methyladenine DNA glycosylase</fullName>
    </submittedName>
</protein>
<accession>A0A316TKB2</accession>
<dbReference type="GO" id="GO:0005737">
    <property type="term" value="C:cytoplasm"/>
    <property type="evidence" value="ECO:0007669"/>
    <property type="project" value="TreeGrafter"/>
</dbReference>
<dbReference type="EMBL" id="QGDD01000002">
    <property type="protein sequence ID" value="PWN04041.1"/>
    <property type="molecule type" value="Genomic_DNA"/>
</dbReference>
<organism evidence="4 5">
    <name type="scientific">Nocardioides silvaticus</name>
    <dbReference type="NCBI Taxonomy" id="2201891"/>
    <lineage>
        <taxon>Bacteria</taxon>
        <taxon>Bacillati</taxon>
        <taxon>Actinomycetota</taxon>
        <taxon>Actinomycetes</taxon>
        <taxon>Propionibacteriales</taxon>
        <taxon>Nocardioidaceae</taxon>
        <taxon>Nocardioides</taxon>
    </lineage>
</organism>
<gene>
    <name evidence="4" type="ORF">DJ010_06250</name>
</gene>
<proteinExistence type="predicted"/>
<dbReference type="PANTHER" id="PTHR43003:SF6">
    <property type="entry name" value="DNA GLYCOSYLASE"/>
    <property type="match status" value="1"/>
</dbReference>
<dbReference type="GO" id="GO:0006307">
    <property type="term" value="P:DNA alkylation repair"/>
    <property type="evidence" value="ECO:0007669"/>
    <property type="project" value="TreeGrafter"/>
</dbReference>
<dbReference type="SUPFAM" id="SSF48150">
    <property type="entry name" value="DNA-glycosylase"/>
    <property type="match status" value="1"/>
</dbReference>
<dbReference type="PANTHER" id="PTHR43003">
    <property type="entry name" value="DNA-3-METHYLADENINE GLYCOSYLASE"/>
    <property type="match status" value="1"/>
</dbReference>
<dbReference type="InterPro" id="IPR011257">
    <property type="entry name" value="DNA_glycosylase"/>
</dbReference>
<name>A0A316TKB2_9ACTN</name>
<dbReference type="GO" id="GO:0032131">
    <property type="term" value="F:alkylated DNA binding"/>
    <property type="evidence" value="ECO:0007669"/>
    <property type="project" value="TreeGrafter"/>
</dbReference>
<keyword evidence="2" id="KW-0234">DNA repair</keyword>
<dbReference type="AlphaFoldDB" id="A0A316TKB2"/>
<dbReference type="GO" id="GO:0043916">
    <property type="term" value="F:DNA-7-methylguanine glycosylase activity"/>
    <property type="evidence" value="ECO:0007669"/>
    <property type="project" value="TreeGrafter"/>
</dbReference>
<comment type="caution">
    <text evidence="4">The sequence shown here is derived from an EMBL/GenBank/DDBJ whole genome shotgun (WGS) entry which is preliminary data.</text>
</comment>
<dbReference type="Gene3D" id="1.10.340.30">
    <property type="entry name" value="Hypothetical protein, domain 2"/>
    <property type="match status" value="1"/>
</dbReference>
<evidence type="ECO:0000256" key="3">
    <source>
        <dbReference type="SAM" id="MobiDB-lite"/>
    </source>
</evidence>
<evidence type="ECO:0000313" key="4">
    <source>
        <dbReference type="EMBL" id="PWN04041.1"/>
    </source>
</evidence>
<dbReference type="Proteomes" id="UP000245507">
    <property type="component" value="Unassembled WGS sequence"/>
</dbReference>
<sequence length="317" mass="34848">MEEPDATRAWRPDWPCPVRHLLLQQRRGAGDPTMRLAPPGERGPHWRASRTPEGPVALAIHSQDGEGEVRARAWGPGSRWALDQLPDLLGAADDWTGFEPRHPVVAEARRRYPHVRRGRTLRPLESLVPSIIEQKVTGTEAFAGFRTLVRKYGEPAPGPGAAVGLHVQPDAATLAGIPSWAWLGLHIDPARSRAVVTAARHADAFERIAARADPTAATANALDRAIRSLPGLGVWTSAEVRQRVLGDNDAVSFGDYHVAKDAGWALVGREIDDLELAELLEPWRPHRGRVLLLLDAARLRRPRRGHRASLRGHLPDV</sequence>
<evidence type="ECO:0000256" key="1">
    <source>
        <dbReference type="ARBA" id="ARBA00022763"/>
    </source>
</evidence>
<evidence type="ECO:0000313" key="5">
    <source>
        <dbReference type="Proteomes" id="UP000245507"/>
    </source>
</evidence>
<dbReference type="GO" id="GO:0032993">
    <property type="term" value="C:protein-DNA complex"/>
    <property type="evidence" value="ECO:0007669"/>
    <property type="project" value="TreeGrafter"/>
</dbReference>
<dbReference type="InterPro" id="IPR051912">
    <property type="entry name" value="Alkylbase_DNA_Glycosylase/TA"/>
</dbReference>
<dbReference type="GO" id="GO:0006285">
    <property type="term" value="P:base-excision repair, AP site formation"/>
    <property type="evidence" value="ECO:0007669"/>
    <property type="project" value="TreeGrafter"/>
</dbReference>
<dbReference type="OrthoDB" id="5501430at2"/>
<reference evidence="4 5" key="1">
    <citation type="submission" date="2018-05" db="EMBL/GenBank/DDBJ databases">
        <title>Nocardioides silvaticus genome.</title>
        <authorList>
            <person name="Li C."/>
            <person name="Wang G."/>
        </authorList>
    </citation>
    <scope>NUCLEOTIDE SEQUENCE [LARGE SCALE GENOMIC DNA]</scope>
    <source>
        <strain evidence="4 5">CCTCC AB 2018079</strain>
    </source>
</reference>
<feature type="region of interest" description="Disordered" evidence="3">
    <location>
        <begin position="27"/>
        <end position="51"/>
    </location>
</feature>
<dbReference type="GO" id="GO:0008725">
    <property type="term" value="F:DNA-3-methyladenine glycosylase activity"/>
    <property type="evidence" value="ECO:0007669"/>
    <property type="project" value="TreeGrafter"/>
</dbReference>
<keyword evidence="1" id="KW-0227">DNA damage</keyword>